<dbReference type="Pfam" id="PF00704">
    <property type="entry name" value="Glyco_hydro_18"/>
    <property type="match status" value="1"/>
</dbReference>
<gene>
    <name evidence="3" type="ORF">E2980_21535</name>
</gene>
<evidence type="ECO:0000313" key="3">
    <source>
        <dbReference type="EMBL" id="TFE22576.1"/>
    </source>
</evidence>
<dbReference type="Proteomes" id="UP000297900">
    <property type="component" value="Unassembled WGS sequence"/>
</dbReference>
<dbReference type="EMBL" id="SOMN01000045">
    <property type="protein sequence ID" value="TFE22576.1"/>
    <property type="molecule type" value="Genomic_DNA"/>
</dbReference>
<reference evidence="3 4" key="1">
    <citation type="submission" date="2019-03" db="EMBL/GenBank/DDBJ databases">
        <title>Cohnella endophytica sp. nov., a novel endophytic bacterium isolated from bark of Sonneratia apetala.</title>
        <authorList>
            <person name="Tuo L."/>
        </authorList>
    </citation>
    <scope>NUCLEOTIDE SEQUENCE [LARGE SCALE GENOMIC DNA]</scope>
    <source>
        <strain evidence="3 4">CCTCC AB 208254</strain>
    </source>
</reference>
<evidence type="ECO:0000313" key="4">
    <source>
        <dbReference type="Proteomes" id="UP000297900"/>
    </source>
</evidence>
<dbReference type="PROSITE" id="PS51910">
    <property type="entry name" value="GH18_2"/>
    <property type="match status" value="1"/>
</dbReference>
<protein>
    <submittedName>
        <fullName evidence="3">Copper amine oxidase</fullName>
    </submittedName>
</protein>
<dbReference type="InterPro" id="IPR017853">
    <property type="entry name" value="GH"/>
</dbReference>
<feature type="signal peptide" evidence="1">
    <location>
        <begin position="1"/>
        <end position="28"/>
    </location>
</feature>
<keyword evidence="1" id="KW-0732">Signal</keyword>
<dbReference type="InterPro" id="IPR012854">
    <property type="entry name" value="Cu_amine_oxidase-like_N"/>
</dbReference>
<name>A0A4Y8LPT5_9BACL</name>
<dbReference type="SMART" id="SM00636">
    <property type="entry name" value="Glyco_18"/>
    <property type="match status" value="1"/>
</dbReference>
<dbReference type="Gene3D" id="3.30.457.10">
    <property type="entry name" value="Copper amine oxidase-like, N-terminal domain"/>
    <property type="match status" value="1"/>
</dbReference>
<dbReference type="Gene3D" id="3.20.20.80">
    <property type="entry name" value="Glycosidases"/>
    <property type="match status" value="1"/>
</dbReference>
<dbReference type="InterPro" id="IPR001223">
    <property type="entry name" value="Glyco_hydro18_cat"/>
</dbReference>
<dbReference type="GO" id="GO:0005975">
    <property type="term" value="P:carbohydrate metabolic process"/>
    <property type="evidence" value="ECO:0007669"/>
    <property type="project" value="InterPro"/>
</dbReference>
<dbReference type="RefSeq" id="WP_135154316.1">
    <property type="nucleotide sequence ID" value="NZ_SOMN01000045.1"/>
</dbReference>
<dbReference type="Pfam" id="PF07833">
    <property type="entry name" value="Cu_amine_oxidN1"/>
    <property type="match status" value="1"/>
</dbReference>
<accession>A0A4Y8LPT5</accession>
<comment type="caution">
    <text evidence="3">The sequence shown here is derived from an EMBL/GenBank/DDBJ whole genome shotgun (WGS) entry which is preliminary data.</text>
</comment>
<dbReference type="OrthoDB" id="9769314at2"/>
<evidence type="ECO:0000256" key="1">
    <source>
        <dbReference type="SAM" id="SignalP"/>
    </source>
</evidence>
<feature type="chain" id="PRO_5021196075" evidence="1">
    <location>
        <begin position="29"/>
        <end position="424"/>
    </location>
</feature>
<feature type="domain" description="GH18" evidence="2">
    <location>
        <begin position="156"/>
        <end position="422"/>
    </location>
</feature>
<dbReference type="PANTHER" id="PTHR46066">
    <property type="entry name" value="CHITINASE DOMAIN-CONTAINING PROTEIN 1 FAMILY MEMBER"/>
    <property type="match status" value="1"/>
</dbReference>
<dbReference type="SUPFAM" id="SSF55383">
    <property type="entry name" value="Copper amine oxidase, domain N"/>
    <property type="match status" value="2"/>
</dbReference>
<dbReference type="InterPro" id="IPR011583">
    <property type="entry name" value="Chitinase_II/V-like_cat"/>
</dbReference>
<dbReference type="PANTHER" id="PTHR46066:SF2">
    <property type="entry name" value="CHITINASE DOMAIN-CONTAINING PROTEIN 1"/>
    <property type="match status" value="1"/>
</dbReference>
<dbReference type="InterPro" id="IPR036582">
    <property type="entry name" value="Mao_N_sf"/>
</dbReference>
<organism evidence="3 4">
    <name type="scientific">Cohnella luojiensis</name>
    <dbReference type="NCBI Taxonomy" id="652876"/>
    <lineage>
        <taxon>Bacteria</taxon>
        <taxon>Bacillati</taxon>
        <taxon>Bacillota</taxon>
        <taxon>Bacilli</taxon>
        <taxon>Bacillales</taxon>
        <taxon>Paenibacillaceae</taxon>
        <taxon>Cohnella</taxon>
    </lineage>
</organism>
<sequence length="424" mass="45743">MNKWGKSAAAIGLAVSILGSGWTGTASAATVKNEIKVVLDDVILPLGASPVIKNNVTMVPFRSLATALGIKVVWDSKTKSVRAEGLVNGTTRKVVLSLGKKSALVDGKAVQMIAAPLIVNQQVLIPLKFFGTQFGANVGWSKATNTISVVSPKRAMHLRAFYAMGSFSQRARIASMDSVAFGWTRINENGELTLEGVDFNWPEAAGDITPESMVLDAASQGKKPYLMVYSVDGKGELTKMLSDETLRNNAIDNIVRLAEDNKFGGVLLDFEGLGLRLDPLGQQKLINDYVRILDHKLMALNIELSLAVPPPNGAYKGYDYKTLATLADDLVLMAHDYNPKGTPDHTPEPNAKVVEAIELALKAGVPANKLILGISLWNETTTTVDDKLGLAKRYGLKGASFWRLTFYSDDIANVIDRVVEKAGE</sequence>
<dbReference type="GO" id="GO:0008061">
    <property type="term" value="F:chitin binding"/>
    <property type="evidence" value="ECO:0007669"/>
    <property type="project" value="InterPro"/>
</dbReference>
<dbReference type="SUPFAM" id="SSF51445">
    <property type="entry name" value="(Trans)glycosidases"/>
    <property type="match status" value="1"/>
</dbReference>
<dbReference type="AlphaFoldDB" id="A0A4Y8LPT5"/>
<proteinExistence type="predicted"/>
<evidence type="ECO:0000259" key="2">
    <source>
        <dbReference type="PROSITE" id="PS51910"/>
    </source>
</evidence>
<keyword evidence="4" id="KW-1185">Reference proteome</keyword>